<sequence>MEVHSQRQTGNPSQVGSKVNIVIEEMRQKSFIVICDSPMKSCQLAENDIILDFDIRVLPIKVWKEGRIFTSNSRNA</sequence>
<evidence type="ECO:0000313" key="1">
    <source>
        <dbReference type="EMBL" id="CDW19663.1"/>
    </source>
</evidence>
<protein>
    <submittedName>
        <fullName evidence="1">Uncharacterized protein</fullName>
    </submittedName>
</protein>
<organism evidence="1">
    <name type="scientific">Lepeophtheirus salmonis</name>
    <name type="common">Salmon louse</name>
    <name type="synonym">Caligus salmonis</name>
    <dbReference type="NCBI Taxonomy" id="72036"/>
    <lineage>
        <taxon>Eukaryota</taxon>
        <taxon>Metazoa</taxon>
        <taxon>Ecdysozoa</taxon>
        <taxon>Arthropoda</taxon>
        <taxon>Crustacea</taxon>
        <taxon>Multicrustacea</taxon>
        <taxon>Hexanauplia</taxon>
        <taxon>Copepoda</taxon>
        <taxon>Siphonostomatoida</taxon>
        <taxon>Caligidae</taxon>
        <taxon>Lepeophtheirus</taxon>
    </lineage>
</organism>
<proteinExistence type="predicted"/>
<name>A0A0K2T0W5_LEPSM</name>
<dbReference type="EMBL" id="HACA01002302">
    <property type="protein sequence ID" value="CDW19663.1"/>
    <property type="molecule type" value="Transcribed_RNA"/>
</dbReference>
<dbReference type="AlphaFoldDB" id="A0A0K2T0W5"/>
<reference evidence="1" key="1">
    <citation type="submission" date="2014-05" db="EMBL/GenBank/DDBJ databases">
        <authorList>
            <person name="Chronopoulou M."/>
        </authorList>
    </citation>
    <scope>NUCLEOTIDE SEQUENCE</scope>
    <source>
        <tissue evidence="1">Whole organism</tissue>
    </source>
</reference>
<accession>A0A0K2T0W5</accession>